<feature type="domain" description="SWIM-type" evidence="3">
    <location>
        <begin position="697"/>
        <end position="732"/>
    </location>
</feature>
<feature type="region of interest" description="Disordered" evidence="2">
    <location>
        <begin position="804"/>
        <end position="854"/>
    </location>
</feature>
<dbReference type="HOGENOM" id="CLU_300553_0_0_1"/>
<keyword evidence="1" id="KW-0863">Zinc-finger</keyword>
<reference evidence="4 5" key="1">
    <citation type="submission" date="2014-02" db="EMBL/GenBank/DDBJ databases">
        <title>Single nucleus genome sequencing reveals high similarity among nuclei of an endomycorrhizal fungus.</title>
        <authorList>
            <person name="Lin K."/>
            <person name="Geurts R."/>
            <person name="Zhang Z."/>
            <person name="Limpens E."/>
            <person name="Saunders D.G."/>
            <person name="Mu D."/>
            <person name="Pang E."/>
            <person name="Cao H."/>
            <person name="Cha H."/>
            <person name="Lin T."/>
            <person name="Zhou Q."/>
            <person name="Shang Y."/>
            <person name="Li Y."/>
            <person name="Ivanov S."/>
            <person name="Sharma T."/>
            <person name="Velzen R.V."/>
            <person name="Ruijter N.D."/>
            <person name="Aanen D.K."/>
            <person name="Win J."/>
            <person name="Kamoun S."/>
            <person name="Bisseling T."/>
            <person name="Huang S."/>
        </authorList>
    </citation>
    <scope>NUCLEOTIDE SEQUENCE [LARGE SCALE GENOMIC DNA]</scope>
    <source>
        <strain evidence="5">DAOM197198w</strain>
    </source>
</reference>
<gene>
    <name evidence="4" type="ORF">RirG_054630</name>
</gene>
<evidence type="ECO:0000256" key="1">
    <source>
        <dbReference type="PROSITE-ProRule" id="PRU00325"/>
    </source>
</evidence>
<evidence type="ECO:0000256" key="2">
    <source>
        <dbReference type="SAM" id="MobiDB-lite"/>
    </source>
</evidence>
<dbReference type="OrthoDB" id="2345982at2759"/>
<dbReference type="AlphaFoldDB" id="A0A015LMX3"/>
<evidence type="ECO:0000313" key="4">
    <source>
        <dbReference type="EMBL" id="EXX74056.1"/>
    </source>
</evidence>
<keyword evidence="1" id="KW-0862">Zinc</keyword>
<sequence>MNSNSFENFIQYNTAENSVSVPFGRVAEYYLKNHPLLKNIRLKSQSRKKTPELIKEELILVERVEGAVDFIEWRTKTGQTKSTNRIDDIIKLTEKGEELVRQIEAGVKKDKLCWQWVMYCAGDGNSCQRECGEIGKCMEGCQNEMLPNNLKNGNDMHLCKLRIVSEVYLSQINNSNPLKIKVLNSHLSSNILMTHTPQIDRLSLTRQVRDNIIINRRADHKTTKNIKAKMLAPYNGANEEVLREALHNQKEICDDKKLYRFLIRDDRRTKESTGPWTILHYLINEILKPKGYILYYQQPDLSAETSSEHFYQLTLSDQLWLKNAQRYGRHCIGVDSKYDLNNDRAPVLAIVAENSAGFGTPLAFGLSNKENNWTTSIALMSLKNNVPCNNPDCEHKWYYEDLPNGKGFKRITECAKNHSWIPLVMMDKHRPTKIATEKVLDRTILCWFHVMQTFGENLNNWNISWPLRYPIALAFKIIGRSRSVDLAKELGLLYVNFINSLDLKQDLKNKLIKDLNNNWICDEWILSFIDAGRILESTTHIMTTNNYTERLNRTIESQYSGTKTVVNFVERLYGIRLFRENLTNECGQSNFEAGLATVFDMQTIEQETQAAHLASDKLRRLNHGKLLFLLGYVEFAGVDNYFYLKKGNYPFTIETSYNDELINLDRNGLNLLMPLHNKLMEQHLSKVPNHHDHSEYYLINIKTGECTCFDYIWNGPFRDTCKHCHAALIYQEAIKSSDMLLFKQEIKKELVQYFKNKQRVLPVESKNISIYNEDIETAYLEIVNLYNTNGLAIFKSYSRPNENNNDPFRPVELNNYKSNNGAPPKSSAKPRKPSRILKDTDRNTPFSEQTRSTKRIRKNIRNAKENIKGIENPYEPLITSPFQNAQPTIMQSYSQNNYIHSLLPISQSIQTPIDSSYVYPTNLPISFPSTTPYYSNSSVQLNNCPPTQNSYSFTPYLANVNSYSESTHNNMTSSTPMPNFSSSDSRQQENRLYYYV</sequence>
<feature type="region of interest" description="Disordered" evidence="2">
    <location>
        <begin position="965"/>
        <end position="990"/>
    </location>
</feature>
<dbReference type="STRING" id="1432141.A0A015LMX3"/>
<dbReference type="Proteomes" id="UP000022910">
    <property type="component" value="Unassembled WGS sequence"/>
</dbReference>
<evidence type="ECO:0000259" key="3">
    <source>
        <dbReference type="PROSITE" id="PS50966"/>
    </source>
</evidence>
<dbReference type="InterPro" id="IPR007527">
    <property type="entry name" value="Znf_SWIM"/>
</dbReference>
<comment type="caution">
    <text evidence="4">The sequence shown here is derived from an EMBL/GenBank/DDBJ whole genome shotgun (WGS) entry which is preliminary data.</text>
</comment>
<feature type="compositionally biased region" description="Polar residues" evidence="2">
    <location>
        <begin position="965"/>
        <end position="985"/>
    </location>
</feature>
<keyword evidence="1" id="KW-0479">Metal-binding</keyword>
<proteinExistence type="predicted"/>
<dbReference type="GO" id="GO:0008270">
    <property type="term" value="F:zinc ion binding"/>
    <property type="evidence" value="ECO:0007669"/>
    <property type="project" value="UniProtKB-KW"/>
</dbReference>
<evidence type="ECO:0000313" key="5">
    <source>
        <dbReference type="Proteomes" id="UP000022910"/>
    </source>
</evidence>
<dbReference type="PROSITE" id="PS50966">
    <property type="entry name" value="ZF_SWIM"/>
    <property type="match status" value="1"/>
</dbReference>
<accession>A0A015LMX3</accession>
<protein>
    <recommendedName>
        <fullName evidence="3">SWIM-type domain-containing protein</fullName>
    </recommendedName>
</protein>
<organism evidence="4 5">
    <name type="scientific">Rhizophagus irregularis (strain DAOM 197198w)</name>
    <name type="common">Glomus intraradices</name>
    <dbReference type="NCBI Taxonomy" id="1432141"/>
    <lineage>
        <taxon>Eukaryota</taxon>
        <taxon>Fungi</taxon>
        <taxon>Fungi incertae sedis</taxon>
        <taxon>Mucoromycota</taxon>
        <taxon>Glomeromycotina</taxon>
        <taxon>Glomeromycetes</taxon>
        <taxon>Glomerales</taxon>
        <taxon>Glomeraceae</taxon>
        <taxon>Rhizophagus</taxon>
    </lineage>
</organism>
<name>A0A015LMX3_RHIIW</name>
<keyword evidence="5" id="KW-1185">Reference proteome</keyword>
<dbReference type="EMBL" id="JEMT01013288">
    <property type="protein sequence ID" value="EXX74056.1"/>
    <property type="molecule type" value="Genomic_DNA"/>
</dbReference>